<keyword evidence="1" id="KW-1133">Transmembrane helix</keyword>
<accession>A0ABQ4NVN7</accession>
<proteinExistence type="predicted"/>
<keyword evidence="3" id="KW-1185">Reference proteome</keyword>
<feature type="transmembrane region" description="Helical" evidence="1">
    <location>
        <begin position="7"/>
        <end position="28"/>
    </location>
</feature>
<evidence type="ECO:0000313" key="3">
    <source>
        <dbReference type="Proteomes" id="UP000773469"/>
    </source>
</evidence>
<keyword evidence="1" id="KW-0472">Membrane</keyword>
<organism evidence="2 3">
    <name type="scientific">Shewanella colwelliana</name>
    <name type="common">Alteromonas colwelliana</name>
    <dbReference type="NCBI Taxonomy" id="23"/>
    <lineage>
        <taxon>Bacteria</taxon>
        <taxon>Pseudomonadati</taxon>
        <taxon>Pseudomonadota</taxon>
        <taxon>Gammaproteobacteria</taxon>
        <taxon>Alteromonadales</taxon>
        <taxon>Shewanellaceae</taxon>
        <taxon>Shewanella</taxon>
    </lineage>
</organism>
<evidence type="ECO:0000256" key="1">
    <source>
        <dbReference type="SAM" id="Phobius"/>
    </source>
</evidence>
<comment type="caution">
    <text evidence="2">The sequence shown here is derived from an EMBL/GenBank/DDBJ whole genome shotgun (WGS) entry which is preliminary data.</text>
</comment>
<protein>
    <recommendedName>
        <fullName evidence="4">DUF4019 domain-containing protein</fullName>
    </recommendedName>
</protein>
<sequence length="151" mass="16842">MKTLFKIVVFGSLSLVAFFIAMIAIAALTSVDKAEVFEPYLTETVPKLVKWEHQTFKDLMTQDAYNTAKPEQWDLYIKKLSTLGALKSFEQAELQNWHSTANIGSASATYATYIVPMAFDTGPAHLTLTLVSSNDKTLIHSIKFSSDILMQ</sequence>
<name>A0ABQ4NVN7_SHECO</name>
<dbReference type="RefSeq" id="WP_259655865.1">
    <property type="nucleotide sequence ID" value="NZ_BPEU01000004.1"/>
</dbReference>
<evidence type="ECO:0008006" key="4">
    <source>
        <dbReference type="Google" id="ProtNLM"/>
    </source>
</evidence>
<gene>
    <name evidence="2" type="ORF">TUM3794_06990</name>
</gene>
<reference evidence="2 3" key="1">
    <citation type="submission" date="2021-05" db="EMBL/GenBank/DDBJ databases">
        <title>Molecular characterization for Shewanella algae harboring chromosomal blaOXA-55-like strains isolated from clinical and environment sample.</title>
        <authorList>
            <person name="Ohama Y."/>
            <person name="Aoki K."/>
            <person name="Harada S."/>
            <person name="Moriya K."/>
            <person name="Ishii Y."/>
            <person name="Tateda K."/>
        </authorList>
    </citation>
    <scope>NUCLEOTIDE SEQUENCE [LARGE SCALE GENOMIC DNA]</scope>
    <source>
        <strain evidence="2 3">MBTL60-118</strain>
    </source>
</reference>
<evidence type="ECO:0000313" key="2">
    <source>
        <dbReference type="EMBL" id="GIU36989.1"/>
    </source>
</evidence>
<dbReference type="EMBL" id="BPEU01000004">
    <property type="protein sequence ID" value="GIU36989.1"/>
    <property type="molecule type" value="Genomic_DNA"/>
</dbReference>
<dbReference type="Proteomes" id="UP000773469">
    <property type="component" value="Unassembled WGS sequence"/>
</dbReference>
<keyword evidence="1" id="KW-0812">Transmembrane</keyword>